<comment type="caution">
    <text evidence="8">The sequence shown here is derived from an EMBL/GenBank/DDBJ whole genome shotgun (WGS) entry which is preliminary data.</text>
</comment>
<dbReference type="InterPro" id="IPR011009">
    <property type="entry name" value="Kinase-like_dom_sf"/>
</dbReference>
<keyword evidence="2 5" id="KW-0547">Nucleotide-binding</keyword>
<feature type="domain" description="Protein kinase" evidence="7">
    <location>
        <begin position="13"/>
        <end position="280"/>
    </location>
</feature>
<proteinExistence type="predicted"/>
<dbReference type="SUPFAM" id="SSF56112">
    <property type="entry name" value="Protein kinase-like (PK-like)"/>
    <property type="match status" value="1"/>
</dbReference>
<feature type="transmembrane region" description="Helical" evidence="6">
    <location>
        <begin position="292"/>
        <end position="310"/>
    </location>
</feature>
<accession>A0ABT3FT27</accession>
<keyword evidence="4 5" id="KW-0067">ATP-binding</keyword>
<dbReference type="Proteomes" id="UP001207930">
    <property type="component" value="Unassembled WGS sequence"/>
</dbReference>
<dbReference type="InterPro" id="IPR008271">
    <property type="entry name" value="Ser/Thr_kinase_AS"/>
</dbReference>
<dbReference type="SMART" id="SM00220">
    <property type="entry name" value="S_TKc"/>
    <property type="match status" value="1"/>
</dbReference>
<evidence type="ECO:0000259" key="7">
    <source>
        <dbReference type="PROSITE" id="PS50011"/>
    </source>
</evidence>
<evidence type="ECO:0000313" key="9">
    <source>
        <dbReference type="Proteomes" id="UP001207930"/>
    </source>
</evidence>
<dbReference type="Gene3D" id="1.10.510.10">
    <property type="entry name" value="Transferase(Phosphotransferase) domain 1"/>
    <property type="match status" value="1"/>
</dbReference>
<evidence type="ECO:0000256" key="2">
    <source>
        <dbReference type="ARBA" id="ARBA00022741"/>
    </source>
</evidence>
<gene>
    <name evidence="8" type="ORF">OKA04_18370</name>
</gene>
<dbReference type="PROSITE" id="PS50011">
    <property type="entry name" value="PROTEIN_KINASE_DOM"/>
    <property type="match status" value="1"/>
</dbReference>
<organism evidence="8 9">
    <name type="scientific">Luteolibacter flavescens</name>
    <dbReference type="NCBI Taxonomy" id="1859460"/>
    <lineage>
        <taxon>Bacteria</taxon>
        <taxon>Pseudomonadati</taxon>
        <taxon>Verrucomicrobiota</taxon>
        <taxon>Verrucomicrobiia</taxon>
        <taxon>Verrucomicrobiales</taxon>
        <taxon>Verrucomicrobiaceae</taxon>
        <taxon>Luteolibacter</taxon>
    </lineage>
</organism>
<dbReference type="GO" id="GO:0004674">
    <property type="term" value="F:protein serine/threonine kinase activity"/>
    <property type="evidence" value="ECO:0007669"/>
    <property type="project" value="UniProtKB-KW"/>
</dbReference>
<dbReference type="Gene3D" id="3.30.200.20">
    <property type="entry name" value="Phosphorylase Kinase, domain 1"/>
    <property type="match status" value="1"/>
</dbReference>
<dbReference type="InterPro" id="IPR000719">
    <property type="entry name" value="Prot_kinase_dom"/>
</dbReference>
<dbReference type="EMBL" id="JAPDDS010000011">
    <property type="protein sequence ID" value="MCW1886710.1"/>
    <property type="molecule type" value="Genomic_DNA"/>
</dbReference>
<evidence type="ECO:0000313" key="8">
    <source>
        <dbReference type="EMBL" id="MCW1886710.1"/>
    </source>
</evidence>
<name>A0ABT3FT27_9BACT</name>
<keyword evidence="6" id="KW-1133">Transmembrane helix</keyword>
<keyword evidence="1" id="KW-0808">Transferase</keyword>
<keyword evidence="3 8" id="KW-0418">Kinase</keyword>
<dbReference type="PANTHER" id="PTHR43289">
    <property type="entry name" value="MITOGEN-ACTIVATED PROTEIN KINASE KINASE KINASE 20-RELATED"/>
    <property type="match status" value="1"/>
</dbReference>
<dbReference type="PROSITE" id="PS00108">
    <property type="entry name" value="PROTEIN_KINASE_ST"/>
    <property type="match status" value="1"/>
</dbReference>
<dbReference type="InterPro" id="IPR017441">
    <property type="entry name" value="Protein_kinase_ATP_BS"/>
</dbReference>
<reference evidence="8 9" key="1">
    <citation type="submission" date="2022-10" db="EMBL/GenBank/DDBJ databases">
        <title>Luteolibacter flavescens strain MCCC 1K03193, whole genome shotgun sequencing project.</title>
        <authorList>
            <person name="Zhao G."/>
            <person name="Shen L."/>
        </authorList>
    </citation>
    <scope>NUCLEOTIDE SEQUENCE [LARGE SCALE GENOMIC DNA]</scope>
    <source>
        <strain evidence="8 9">MCCC 1K03193</strain>
    </source>
</reference>
<keyword evidence="6" id="KW-0812">Transmembrane</keyword>
<evidence type="ECO:0000256" key="4">
    <source>
        <dbReference type="ARBA" id="ARBA00022840"/>
    </source>
</evidence>
<sequence length="549" mass="61290">MSLLQKDQLLDGYRLIRVIGQGGFGEVWLCRSEAMGDYRALKFIPARDTDLLEKEHHALGEYRKAAAQLRSPHLMPIEHVNRHEHGLFSVMPLADGNSGLDPADESWRPWTLGSLLRARAAEPAWLSSGEIVLLIIPLLEALQTLSAAGLVHRDVKPENILFFDGRSCLSDISLLGADSMENTRRGTPGYAAPSWYAGGHVDMYGAAATMYTLLTGNSPDRMGRSAFNWPPQGEASMPESERAEWKRLHAVIRRAVEERPDERYLDFKSMASAIQGQPAAPPEKFNRRLKPLGILICIAAATVILLFPWLHRKKASQAENPAFDGSGVAVAARIPIPNERGDEERKNLIHLLVTGPLGNYQTLPVFDAASDKQREAFHAMWSGLDHSLGEGNYQIALKEFALLSEIFPQLALLPTARLAKLLLEQSSGNQSAVDKGIVDPALTAFHSDDIDPGWRVRLFGALGYPRKGEEYLTNLLETASPEARPEYYRLRGEMRVQQGDLSGCQEDRDSAFQSMPEDFSERTLEEIKWEKLEQEFPAFGEYRRILPEK</sequence>
<keyword evidence="6" id="KW-0472">Membrane</keyword>
<evidence type="ECO:0000256" key="5">
    <source>
        <dbReference type="PROSITE-ProRule" id="PRU10141"/>
    </source>
</evidence>
<keyword evidence="9" id="KW-1185">Reference proteome</keyword>
<evidence type="ECO:0000256" key="3">
    <source>
        <dbReference type="ARBA" id="ARBA00022777"/>
    </source>
</evidence>
<dbReference type="CDD" id="cd14014">
    <property type="entry name" value="STKc_PknB_like"/>
    <property type="match status" value="1"/>
</dbReference>
<dbReference type="Pfam" id="PF00069">
    <property type="entry name" value="Pkinase"/>
    <property type="match status" value="1"/>
</dbReference>
<evidence type="ECO:0000256" key="6">
    <source>
        <dbReference type="SAM" id="Phobius"/>
    </source>
</evidence>
<evidence type="ECO:0000256" key="1">
    <source>
        <dbReference type="ARBA" id="ARBA00022679"/>
    </source>
</evidence>
<dbReference type="PANTHER" id="PTHR43289:SF6">
    <property type="entry name" value="SERINE_THREONINE-PROTEIN KINASE NEKL-3"/>
    <property type="match status" value="1"/>
</dbReference>
<keyword evidence="8" id="KW-0723">Serine/threonine-protein kinase</keyword>
<dbReference type="RefSeq" id="WP_264502665.1">
    <property type="nucleotide sequence ID" value="NZ_JAPDDS010000011.1"/>
</dbReference>
<feature type="binding site" evidence="5">
    <location>
        <position position="42"/>
    </location>
    <ligand>
        <name>ATP</name>
        <dbReference type="ChEBI" id="CHEBI:30616"/>
    </ligand>
</feature>
<protein>
    <submittedName>
        <fullName evidence="8">Serine/threonine protein kinase</fullName>
    </submittedName>
</protein>
<dbReference type="PROSITE" id="PS00107">
    <property type="entry name" value="PROTEIN_KINASE_ATP"/>
    <property type="match status" value="1"/>
</dbReference>